<organism evidence="1 2">
    <name type="scientific">Araneus ventricosus</name>
    <name type="common">Orbweaver spider</name>
    <name type="synonym">Epeira ventricosa</name>
    <dbReference type="NCBI Taxonomy" id="182803"/>
    <lineage>
        <taxon>Eukaryota</taxon>
        <taxon>Metazoa</taxon>
        <taxon>Ecdysozoa</taxon>
        <taxon>Arthropoda</taxon>
        <taxon>Chelicerata</taxon>
        <taxon>Arachnida</taxon>
        <taxon>Araneae</taxon>
        <taxon>Araneomorphae</taxon>
        <taxon>Entelegynae</taxon>
        <taxon>Araneoidea</taxon>
        <taxon>Araneidae</taxon>
        <taxon>Araneus</taxon>
    </lineage>
</organism>
<dbReference type="EMBL" id="BGPR01001329">
    <property type="protein sequence ID" value="GBM51239.1"/>
    <property type="molecule type" value="Genomic_DNA"/>
</dbReference>
<proteinExistence type="predicted"/>
<keyword evidence="2" id="KW-1185">Reference proteome</keyword>
<evidence type="ECO:0000313" key="2">
    <source>
        <dbReference type="Proteomes" id="UP000499080"/>
    </source>
</evidence>
<evidence type="ECO:0000313" key="1">
    <source>
        <dbReference type="EMBL" id="GBM51239.1"/>
    </source>
</evidence>
<accession>A0A4Y2GEV8</accession>
<sequence>MPFVESKIKFSKTKGLVGQNKNQVPISSNEESKFLQPEVISKVRGNESLNNILRADCQELGSEAFSMKAITDMNQEIFEDADFGSEPEQENDRSFREVDNKIIEKDELISDYQIPVSANRLNGRAQKKSNIYSFKMKISYDLISSGTRFLNGIS</sequence>
<protein>
    <submittedName>
        <fullName evidence="1">Uncharacterized protein</fullName>
    </submittedName>
</protein>
<name>A0A4Y2GEV8_ARAVE</name>
<dbReference type="Proteomes" id="UP000499080">
    <property type="component" value="Unassembled WGS sequence"/>
</dbReference>
<comment type="caution">
    <text evidence="1">The sequence shown here is derived from an EMBL/GenBank/DDBJ whole genome shotgun (WGS) entry which is preliminary data.</text>
</comment>
<gene>
    <name evidence="1" type="ORF">AVEN_73850_1</name>
</gene>
<reference evidence="1 2" key="1">
    <citation type="journal article" date="2019" name="Sci. Rep.">
        <title>Orb-weaving spider Araneus ventricosus genome elucidates the spidroin gene catalogue.</title>
        <authorList>
            <person name="Kono N."/>
            <person name="Nakamura H."/>
            <person name="Ohtoshi R."/>
            <person name="Moran D.A.P."/>
            <person name="Shinohara A."/>
            <person name="Yoshida Y."/>
            <person name="Fujiwara M."/>
            <person name="Mori M."/>
            <person name="Tomita M."/>
            <person name="Arakawa K."/>
        </authorList>
    </citation>
    <scope>NUCLEOTIDE SEQUENCE [LARGE SCALE GENOMIC DNA]</scope>
</reference>
<dbReference type="AlphaFoldDB" id="A0A4Y2GEV8"/>